<comment type="caution">
    <text evidence="1">The sequence shown here is derived from an EMBL/GenBank/DDBJ whole genome shotgun (WGS) entry which is preliminary data.</text>
</comment>
<dbReference type="eggNOG" id="ENOG5031J30">
    <property type="taxonomic scope" value="Bacteria"/>
</dbReference>
<accession>A0A0A0HH58</accession>
<evidence type="ECO:0000313" key="2">
    <source>
        <dbReference type="Proteomes" id="UP000030021"/>
    </source>
</evidence>
<dbReference type="EMBL" id="AONH01000020">
    <property type="protein sequence ID" value="KGM86296.1"/>
    <property type="molecule type" value="Genomic_DNA"/>
</dbReference>
<protein>
    <submittedName>
        <fullName evidence="1">Uncharacterized protein</fullName>
    </submittedName>
</protein>
<sequence>MRGTLEIVIAAASVLMTLAAVALADRPAKALLSGARVVLVPYASGSGAILPPQIRTATRSPGAGR</sequence>
<dbReference type="HOGENOM" id="CLU_2847140_0_0_5"/>
<name>A0A0A0HH58_9RHOB</name>
<dbReference type="Proteomes" id="UP000030021">
    <property type="component" value="Unassembled WGS sequence"/>
</dbReference>
<reference evidence="1 2" key="1">
    <citation type="submission" date="2013-01" db="EMBL/GenBank/DDBJ databases">
        <authorList>
            <person name="Fiebig A."/>
            <person name="Goeker M."/>
            <person name="Klenk H.-P.P."/>
        </authorList>
    </citation>
    <scope>NUCLEOTIDE SEQUENCE [LARGE SCALE GENOMIC DNA]</scope>
    <source>
        <strain evidence="1 2">DSM 17069</strain>
    </source>
</reference>
<proteinExistence type="predicted"/>
<gene>
    <name evidence="1" type="ORF">rosmuc_03859</name>
</gene>
<organism evidence="1 2">
    <name type="scientific">Roseovarius mucosus DSM 17069</name>
    <dbReference type="NCBI Taxonomy" id="1288298"/>
    <lineage>
        <taxon>Bacteria</taxon>
        <taxon>Pseudomonadati</taxon>
        <taxon>Pseudomonadota</taxon>
        <taxon>Alphaproteobacteria</taxon>
        <taxon>Rhodobacterales</taxon>
        <taxon>Roseobacteraceae</taxon>
        <taxon>Roseovarius</taxon>
    </lineage>
</organism>
<evidence type="ECO:0000313" key="1">
    <source>
        <dbReference type="EMBL" id="KGM86296.1"/>
    </source>
</evidence>
<dbReference type="AlphaFoldDB" id="A0A0A0HH58"/>